<comment type="caution">
    <text evidence="2">The sequence shown here is derived from an EMBL/GenBank/DDBJ whole genome shotgun (WGS) entry which is preliminary data.</text>
</comment>
<dbReference type="Gene3D" id="3.40.50.2000">
    <property type="entry name" value="Glycogen Phosphorylase B"/>
    <property type="match status" value="1"/>
</dbReference>
<dbReference type="CDD" id="cd03801">
    <property type="entry name" value="GT4_PimA-like"/>
    <property type="match status" value="1"/>
</dbReference>
<dbReference type="Proteomes" id="UP000287352">
    <property type="component" value="Unassembled WGS sequence"/>
</dbReference>
<dbReference type="GO" id="GO:0016757">
    <property type="term" value="F:glycosyltransferase activity"/>
    <property type="evidence" value="ECO:0007669"/>
    <property type="project" value="InterPro"/>
</dbReference>
<dbReference type="PANTHER" id="PTHR45947">
    <property type="entry name" value="SULFOQUINOVOSYL TRANSFERASE SQD2"/>
    <property type="match status" value="1"/>
</dbReference>
<dbReference type="Pfam" id="PF00534">
    <property type="entry name" value="Glycos_transf_1"/>
    <property type="match status" value="1"/>
</dbReference>
<gene>
    <name evidence="2" type="ORF">KTT_50300</name>
</gene>
<dbReference type="EMBL" id="BIFR01000002">
    <property type="protein sequence ID" value="GCE15171.1"/>
    <property type="molecule type" value="Genomic_DNA"/>
</dbReference>
<sequence>MNVRPRIGILWGDFASSTPTKLGKLWSMGRVAHDITRALQDFAHVIPYQPAPQGTSFSFDRTSTAHQEELAIFLGSIDILWADLYPASALALTLRAELDLSFPAILFAGGVMPKGAEAMLFPWQHFLRAEDTLLFTSKADQAIWKRLISWSTLREGVIPLSVDESVFAPQRFEEREGTREKHHLSAHAPLLLYVGRLNIQKNLHTLFYLLAALSKQLPEVCLCLVGEEDSICLGEFAVRNTGYVAWLRQLAADLNIADRVIFPGPLFGKDLADLYAAADVVVNFSLYHRENFGLSQAEAASCGVPVICSAWGGFKDVVETGVTGYTVDTVLTKHGIKVNWGQAISPLLHVLQHKAHREEMGKKAHSLAQERFSMNALRQNLATLVTVAQQPSTNTSRPVYQPSLFAKEYEQHKRACGWYAAEEEHTWYPPMFQGASYALYEQLMAPYASQLASDLQPHQIEADWRPYFPSQVRFDPSRLLLSDEDPIWPHRRFLTPLEGEIIRTIDGRYSVAMIVQQQHKKDQKACRAILWELYLEGFILFANHDIHLSLLSR</sequence>
<keyword evidence="3" id="KW-1185">Reference proteome</keyword>
<dbReference type="InterPro" id="IPR001296">
    <property type="entry name" value="Glyco_trans_1"/>
</dbReference>
<evidence type="ECO:0000313" key="2">
    <source>
        <dbReference type="EMBL" id="GCE15171.1"/>
    </source>
</evidence>
<reference evidence="3" key="1">
    <citation type="submission" date="2018-12" db="EMBL/GenBank/DDBJ databases">
        <title>Tengunoibacter tsumagoiensis gen. nov., sp. nov., Dictyobacter kobayashii sp. nov., D. alpinus sp. nov., and D. joshuensis sp. nov. and description of Dictyobacteraceae fam. nov. within the order Ktedonobacterales isolated from Tengu-no-mugimeshi.</title>
        <authorList>
            <person name="Wang C.M."/>
            <person name="Zheng Y."/>
            <person name="Sakai Y."/>
            <person name="Toyoda A."/>
            <person name="Minakuchi Y."/>
            <person name="Abe K."/>
            <person name="Yokota A."/>
            <person name="Yabe S."/>
        </authorList>
    </citation>
    <scope>NUCLEOTIDE SEQUENCE [LARGE SCALE GENOMIC DNA]</scope>
    <source>
        <strain evidence="3">Uno3</strain>
    </source>
</reference>
<evidence type="ECO:0000313" key="3">
    <source>
        <dbReference type="Proteomes" id="UP000287352"/>
    </source>
</evidence>
<feature type="domain" description="Glycosyl transferase family 1" evidence="1">
    <location>
        <begin position="176"/>
        <end position="329"/>
    </location>
</feature>
<dbReference type="AlphaFoldDB" id="A0A402A882"/>
<accession>A0A402A882</accession>
<dbReference type="InterPro" id="IPR050194">
    <property type="entry name" value="Glycosyltransferase_grp1"/>
</dbReference>
<name>A0A402A882_9CHLR</name>
<organism evidence="2 3">
    <name type="scientific">Tengunoibacter tsumagoiensis</name>
    <dbReference type="NCBI Taxonomy" id="2014871"/>
    <lineage>
        <taxon>Bacteria</taxon>
        <taxon>Bacillati</taxon>
        <taxon>Chloroflexota</taxon>
        <taxon>Ktedonobacteria</taxon>
        <taxon>Ktedonobacterales</taxon>
        <taxon>Dictyobacteraceae</taxon>
        <taxon>Tengunoibacter</taxon>
    </lineage>
</organism>
<proteinExistence type="predicted"/>
<dbReference type="PANTHER" id="PTHR45947:SF3">
    <property type="entry name" value="SULFOQUINOVOSYL TRANSFERASE SQD2"/>
    <property type="match status" value="1"/>
</dbReference>
<dbReference type="SUPFAM" id="SSF53756">
    <property type="entry name" value="UDP-Glycosyltransferase/glycogen phosphorylase"/>
    <property type="match status" value="1"/>
</dbReference>
<evidence type="ECO:0000259" key="1">
    <source>
        <dbReference type="Pfam" id="PF00534"/>
    </source>
</evidence>
<protein>
    <recommendedName>
        <fullName evidence="1">Glycosyl transferase family 1 domain-containing protein</fullName>
    </recommendedName>
</protein>